<protein>
    <recommendedName>
        <fullName evidence="14">ABC transmembrane type-1 domain-containing protein</fullName>
    </recommendedName>
</protein>
<dbReference type="GO" id="GO:0005524">
    <property type="term" value="F:ATP binding"/>
    <property type="evidence" value="ECO:0007669"/>
    <property type="project" value="UniProtKB-KW"/>
</dbReference>
<dbReference type="InterPro" id="IPR011527">
    <property type="entry name" value="ABC1_TM_dom"/>
</dbReference>
<evidence type="ECO:0000256" key="8">
    <source>
        <dbReference type="ARBA" id="ARBA00023136"/>
    </source>
</evidence>
<dbReference type="InterPro" id="IPR050173">
    <property type="entry name" value="ABC_transporter_C-like"/>
</dbReference>
<dbReference type="GO" id="GO:0140359">
    <property type="term" value="F:ABC-type transporter activity"/>
    <property type="evidence" value="ECO:0007669"/>
    <property type="project" value="InterPro"/>
</dbReference>
<dbReference type="InterPro" id="IPR003593">
    <property type="entry name" value="AAA+_ATPase"/>
</dbReference>
<keyword evidence="3 9" id="KW-0812">Transmembrane</keyword>
<proteinExistence type="predicted"/>
<evidence type="ECO:0000313" key="13">
    <source>
        <dbReference type="Proteomes" id="UP000218231"/>
    </source>
</evidence>
<dbReference type="SMART" id="SM00382">
    <property type="entry name" value="AAA"/>
    <property type="match status" value="1"/>
</dbReference>
<dbReference type="GO" id="GO:0016020">
    <property type="term" value="C:membrane"/>
    <property type="evidence" value="ECO:0007669"/>
    <property type="project" value="UniProtKB-SubCell"/>
</dbReference>
<evidence type="ECO:0000256" key="7">
    <source>
        <dbReference type="ARBA" id="ARBA00022989"/>
    </source>
</evidence>
<feature type="transmembrane region" description="Helical" evidence="9">
    <location>
        <begin position="542"/>
        <end position="575"/>
    </location>
</feature>
<keyword evidence="6" id="KW-0067">ATP-binding</keyword>
<evidence type="ECO:0000256" key="2">
    <source>
        <dbReference type="ARBA" id="ARBA00022448"/>
    </source>
</evidence>
<feature type="transmembrane region" description="Helical" evidence="9">
    <location>
        <begin position="459"/>
        <end position="483"/>
    </location>
</feature>
<dbReference type="FunFam" id="1.20.1560.10:FF:000013">
    <property type="entry name" value="ABC transporter C family member 2"/>
    <property type="match status" value="1"/>
</dbReference>
<dbReference type="OrthoDB" id="6500128at2759"/>
<name>A0A2A2L6L1_9BILA</name>
<dbReference type="Gene3D" id="1.20.1560.10">
    <property type="entry name" value="ABC transporter type 1, transmembrane domain"/>
    <property type="match status" value="2"/>
</dbReference>
<dbReference type="PANTHER" id="PTHR24223">
    <property type="entry name" value="ATP-BINDING CASSETTE SUB-FAMILY C"/>
    <property type="match status" value="1"/>
</dbReference>
<dbReference type="Pfam" id="PF00664">
    <property type="entry name" value="ABC_membrane"/>
    <property type="match status" value="2"/>
</dbReference>
<dbReference type="InterPro" id="IPR003439">
    <property type="entry name" value="ABC_transporter-like_ATP-bd"/>
</dbReference>
<dbReference type="EMBL" id="LIAE01007140">
    <property type="protein sequence ID" value="PAV81687.1"/>
    <property type="molecule type" value="Genomic_DNA"/>
</dbReference>
<reference evidence="12 13" key="1">
    <citation type="journal article" date="2017" name="Curr. Biol.">
        <title>Genome architecture and evolution of a unichromosomal asexual nematode.</title>
        <authorList>
            <person name="Fradin H."/>
            <person name="Zegar C."/>
            <person name="Gutwein M."/>
            <person name="Lucas J."/>
            <person name="Kovtun M."/>
            <person name="Corcoran D."/>
            <person name="Baugh L.R."/>
            <person name="Kiontke K."/>
            <person name="Gunsalus K."/>
            <person name="Fitch D.H."/>
            <person name="Piano F."/>
        </authorList>
    </citation>
    <scope>NUCLEOTIDE SEQUENCE [LARGE SCALE GENOMIC DNA]</scope>
    <source>
        <strain evidence="12">PF1309</strain>
    </source>
</reference>
<evidence type="ECO:0000313" key="12">
    <source>
        <dbReference type="EMBL" id="PAV81687.1"/>
    </source>
</evidence>
<dbReference type="SUPFAM" id="SSF52540">
    <property type="entry name" value="P-loop containing nucleoside triphosphate hydrolases"/>
    <property type="match status" value="2"/>
</dbReference>
<organism evidence="12 13">
    <name type="scientific">Diploscapter pachys</name>
    <dbReference type="NCBI Taxonomy" id="2018661"/>
    <lineage>
        <taxon>Eukaryota</taxon>
        <taxon>Metazoa</taxon>
        <taxon>Ecdysozoa</taxon>
        <taxon>Nematoda</taxon>
        <taxon>Chromadorea</taxon>
        <taxon>Rhabditida</taxon>
        <taxon>Rhabditina</taxon>
        <taxon>Rhabditomorpha</taxon>
        <taxon>Rhabditoidea</taxon>
        <taxon>Rhabditidae</taxon>
        <taxon>Diploscapter</taxon>
    </lineage>
</organism>
<dbReference type="Gene3D" id="3.40.50.300">
    <property type="entry name" value="P-loop containing nucleotide triphosphate hydrolases"/>
    <property type="match status" value="2"/>
</dbReference>
<dbReference type="AlphaFoldDB" id="A0A2A2L6L1"/>
<accession>A0A2A2L6L1</accession>
<dbReference type="STRING" id="2018661.A0A2A2L6L1"/>
<dbReference type="CDD" id="cd03250">
    <property type="entry name" value="ABCC_MRP_domain1"/>
    <property type="match status" value="1"/>
</dbReference>
<evidence type="ECO:0000259" key="11">
    <source>
        <dbReference type="PROSITE" id="PS50929"/>
    </source>
</evidence>
<feature type="domain" description="ABC transmembrane type-1" evidence="11">
    <location>
        <begin position="416"/>
        <end position="699"/>
    </location>
</feature>
<evidence type="ECO:0000256" key="1">
    <source>
        <dbReference type="ARBA" id="ARBA00004141"/>
    </source>
</evidence>
<dbReference type="PROSITE" id="PS00211">
    <property type="entry name" value="ABC_TRANSPORTER_1"/>
    <property type="match status" value="1"/>
</dbReference>
<gene>
    <name evidence="12" type="ORF">WR25_04720</name>
</gene>
<evidence type="ECO:0000256" key="4">
    <source>
        <dbReference type="ARBA" id="ARBA00022737"/>
    </source>
</evidence>
<dbReference type="InterPro" id="IPR027417">
    <property type="entry name" value="P-loop_NTPase"/>
</dbReference>
<dbReference type="CDD" id="cd18603">
    <property type="entry name" value="ABC_6TM_MRP1_2_3_6_D2_like"/>
    <property type="match status" value="1"/>
</dbReference>
<evidence type="ECO:0000256" key="5">
    <source>
        <dbReference type="ARBA" id="ARBA00022741"/>
    </source>
</evidence>
<keyword evidence="13" id="KW-1185">Reference proteome</keyword>
<evidence type="ECO:0000259" key="10">
    <source>
        <dbReference type="PROSITE" id="PS50893"/>
    </source>
</evidence>
<dbReference type="PROSITE" id="PS50929">
    <property type="entry name" value="ABC_TM1F"/>
    <property type="match status" value="2"/>
</dbReference>
<keyword evidence="5" id="KW-0547">Nucleotide-binding</keyword>
<feature type="transmembrane region" description="Helical" evidence="9">
    <location>
        <begin position="54"/>
        <end position="76"/>
    </location>
</feature>
<keyword evidence="7 9" id="KW-1133">Transmembrane helix</keyword>
<sequence>MRHKDKRITFTKEVLNGIRVVKLYAWEEAVQKEIERLRKAEIRCLRAATLIARVLNSINASAPFLVAIVCFTWFILSSPQNVLSPQIAFVGLSLFNLLRRPVINIAPTIHFLTKASQLIHILLLRFMRAIVSAKRLNAFLSEQELPVTAIKKSKYQTDEYEATVFFENATLSWGKMKENLRDIDFKVKEGEFHAIVGPFGSGKSTLLSAILGDLEVLAGERVVVGSTAYLPEIPWIMNSSIRANVLYDLDFDKKLYDKVVMATDFRRDIFALPRCDATVVGENGLRLSGGQKARLALARALYQDCDIYLLDKPFANLDAPVARTIYEKTLGNNGILAKKTVILVTNLIHFTKYADCIHIMKAMSLKKKPKAVMFEPERPQDSKKKSLEPIKEGRIPKSVYILYVRALSYRWCLTFVLLLGIRYFLQALSSIWLATWSDVNAQAKNEGQLAIHTMQYMHVYIALGILAIIFTMLAYISCTFASVRASVRLHKPLVSSLLRAPMSFFDKTPSGRILSRLTADLDTVDYSLAINVRLLVDTLMNIAMILVIVCVAAPLLLVFSVPFAVLYFVLLKFFIPSVRQIRRLESQQRSNLLSVLSQNIQGASSIRAFQRLKNTVIAFCEVVDEYVRCRILQPASYCWLTVRLELLGNLLVLFCISMAAFFNDRGYLTAGEVGLCAAYLLSLTDLMNFSVRILGQTEANVVAVERIKEYHELPQEDEWSSEYPLIDAWPHSGEIEIKKLNVRYGNHHALKDVDIHINKGEKIAVIGRTGSGPSTVFKHNSIQSGPAVSICRQRSVAGSGSLSAQGHCLQQPEWAALAYRGGRQRT</sequence>
<keyword evidence="4" id="KW-0677">Repeat</keyword>
<dbReference type="PANTHER" id="PTHR24223:SF415">
    <property type="entry name" value="FI20190P1"/>
    <property type="match status" value="1"/>
</dbReference>
<evidence type="ECO:0000256" key="6">
    <source>
        <dbReference type="ARBA" id="ARBA00022840"/>
    </source>
</evidence>
<feature type="domain" description="ABC transporter" evidence="10">
    <location>
        <begin position="164"/>
        <end position="387"/>
    </location>
</feature>
<dbReference type="GO" id="GO:0016887">
    <property type="term" value="F:ATP hydrolysis activity"/>
    <property type="evidence" value="ECO:0007669"/>
    <property type="project" value="InterPro"/>
</dbReference>
<keyword evidence="2" id="KW-0813">Transport</keyword>
<feature type="transmembrane region" description="Helical" evidence="9">
    <location>
        <begin position="111"/>
        <end position="131"/>
    </location>
</feature>
<dbReference type="SUPFAM" id="SSF90123">
    <property type="entry name" value="ABC transporter transmembrane region"/>
    <property type="match status" value="2"/>
</dbReference>
<dbReference type="InterPro" id="IPR036640">
    <property type="entry name" value="ABC1_TM_sf"/>
</dbReference>
<feature type="transmembrane region" description="Helical" evidence="9">
    <location>
        <begin position="407"/>
        <end position="425"/>
    </location>
</feature>
<evidence type="ECO:0008006" key="14">
    <source>
        <dbReference type="Google" id="ProtNLM"/>
    </source>
</evidence>
<keyword evidence="8 9" id="KW-0472">Membrane</keyword>
<comment type="caution">
    <text evidence="12">The sequence shown here is derived from an EMBL/GenBank/DDBJ whole genome shotgun (WGS) entry which is preliminary data.</text>
</comment>
<comment type="subcellular location">
    <subcellularLocation>
        <location evidence="1">Membrane</location>
        <topology evidence="1">Multi-pass membrane protein</topology>
    </subcellularLocation>
</comment>
<evidence type="ECO:0000256" key="3">
    <source>
        <dbReference type="ARBA" id="ARBA00022692"/>
    </source>
</evidence>
<feature type="domain" description="ABC transmembrane type-1" evidence="11">
    <location>
        <begin position="1"/>
        <end position="114"/>
    </location>
</feature>
<dbReference type="InterPro" id="IPR017871">
    <property type="entry name" value="ABC_transporter-like_CS"/>
</dbReference>
<dbReference type="PROSITE" id="PS50893">
    <property type="entry name" value="ABC_TRANSPORTER_2"/>
    <property type="match status" value="1"/>
</dbReference>
<dbReference type="Pfam" id="PF00005">
    <property type="entry name" value="ABC_tran"/>
    <property type="match status" value="1"/>
</dbReference>
<evidence type="ECO:0000256" key="9">
    <source>
        <dbReference type="SAM" id="Phobius"/>
    </source>
</evidence>
<dbReference type="Proteomes" id="UP000218231">
    <property type="component" value="Unassembled WGS sequence"/>
</dbReference>